<dbReference type="PANTHER" id="PTHR13043:SF1">
    <property type="entry name" value="EXOCYST COMPLEX COMPONENT 2"/>
    <property type="match status" value="1"/>
</dbReference>
<keyword evidence="5" id="KW-1133">Transmembrane helix</keyword>
<dbReference type="GO" id="GO:0006887">
    <property type="term" value="P:exocytosis"/>
    <property type="evidence" value="ECO:0007669"/>
    <property type="project" value="UniProtKB-KW"/>
</dbReference>
<reference evidence="7" key="1">
    <citation type="journal article" date="2020" name="Stud. Mycol.">
        <title>101 Dothideomycetes genomes: a test case for predicting lifestyles and emergence of pathogens.</title>
        <authorList>
            <person name="Haridas S."/>
            <person name="Albert R."/>
            <person name="Binder M."/>
            <person name="Bloem J."/>
            <person name="Labutti K."/>
            <person name="Salamov A."/>
            <person name="Andreopoulos B."/>
            <person name="Baker S."/>
            <person name="Barry K."/>
            <person name="Bills G."/>
            <person name="Bluhm B."/>
            <person name="Cannon C."/>
            <person name="Castanera R."/>
            <person name="Culley D."/>
            <person name="Daum C."/>
            <person name="Ezra D."/>
            <person name="Gonzalez J."/>
            <person name="Henrissat B."/>
            <person name="Kuo A."/>
            <person name="Liang C."/>
            <person name="Lipzen A."/>
            <person name="Lutzoni F."/>
            <person name="Magnuson J."/>
            <person name="Mondo S."/>
            <person name="Nolan M."/>
            <person name="Ohm R."/>
            <person name="Pangilinan J."/>
            <person name="Park H.-J."/>
            <person name="Ramirez L."/>
            <person name="Alfaro M."/>
            <person name="Sun H."/>
            <person name="Tritt A."/>
            <person name="Yoshinaga Y."/>
            <person name="Zwiers L.-H."/>
            <person name="Turgeon B."/>
            <person name="Goodwin S."/>
            <person name="Spatafora J."/>
            <person name="Crous P."/>
            <person name="Grigoriev I."/>
        </authorList>
    </citation>
    <scope>NUCLEOTIDE SEQUENCE</scope>
    <source>
        <strain evidence="7">ATCC 16933</strain>
    </source>
</reference>
<feature type="region of interest" description="Disordered" evidence="4">
    <location>
        <begin position="614"/>
        <end position="634"/>
    </location>
</feature>
<sequence length="1581" mass="171713">MADLERDLRNHYNLRTLTPERWPDEKDASSDDDGEVEYTNATASRRLSRRPKSRYSALERASSSRASIPNSQRTKDGIENLVQKDEPDPLGAAASVVQVLRSRGLPVEQDSKLRNRFLLSSTTFSPALFLSQVHSDASTESLLQGLDFLSRSIEKKSASLKVLVESNFERFVRAKATIDNVYTEMRSQGAEPAGDGQQRPGSAGRPQSRHANKSGGPGHFRSASSQQQLSPTGGGLQSEKRKNALTKESEYGVLGLKTPILEAAVKAEEVWGPALGGQEREEMLKAVLASVERNRDLFEIGPALRDAIKRRDYDALVEEHTRAHRCATDARFIVDNAVANRMPVTDPQIHQIIVTARMWSDVQEQIEQFKRFAWARLAGSQFPSHSRPGAPADEARSEEYMQLMGILLELGVEDNPIWYWLMTRYDFLKSKIQSTAERSRVEIEILRRRLANGDKPAPRTLAMHLRSVSGERPGETPRPTSNTMDTPQVLEFWEHVYLSLSALLSTSGGVLGEVIEFWDIAKSFIDGKAQRSLPMGIDGASARHHRLSADDIGLLVTEMANVFDMIRESVFGFFSDPPIDDISLLLSPAPGTPDTPRTPLSASINGLLSPTSAGPSADARFDPANMPPPSPSRGEPWEKYAFWPPHANALSGTHYLNRLLVLVGAAVGEMAASSVVREGGMRQDALRALVGGVRERCVQAVCAAWGADLEALCKASANGAAGGGLEDWERCLPERRDLTRMPARFAAFEAHLLGSVQRILFVSEAMSRNGASEVIVPPSAKLLQLVRSSFFGGLYKVIGGMVECAERGVARRGVGEGGARVVAGWNEEEDGLTVPLMGNGEAGARSGAGGLGYGPNRGRPSKNVRILLTLSNLQHMRADTVRNLISTFETNFSVKVSDEDKAARELLGQIDARLFQAYVAPIAERIAACVTAKITSAGWCPPDAPRPADASQYVYDILLDLVVVHTEVSTTAAPLTGPILKYLLERLTKAMKNALTQRPRYNLHALMQATLDVEFMAQTLGNYTTDGASQLQSDIYVRLDERTDAEARGRLQAELPHLRSILKGLRERTKGEFAMTAPDAGAGGANTTTTHGNTNTNGANGIDTIAATAPGATHLHPSSAHQQPQPPPQQQHDHQGPATTAPPPTSGGRPRSGTSTPGIPRSKSHSISSRLSSNAPPSTAATSRGWGMGGGDGGAADSRDRNRAVRTLPPWIRSVEDDEDELPAPPYPSHAAHHHYLPAPKPNAVPGRAYDHERERTPVTISSPMSENASKWQRFAHATTVRGLGGGIGLGTGYDDDVGSGGSGGFFMSGGGGVASAGTSPERRTTTDGPDGGVSVMPHSEVVDDNWLRQNMPDLEKPWQPEDLALLDRERSGGTGRHYWLFSPRGRRAKLKQWRRTLLRNPMVPLLVRLTVLMFSVLAMALAAAIFNKANQSGCSRGSSTWLALVVDAVAIAYTCCITWDEYTSKPLGLRSPRAKMRLIFLDLFFIVFDSANLSLAFEALTDERWACRSGIIADDAAPLPSENGEPISQAAIDNLTTCPFNHYICVRQKALTATLLIALLAWLVTFAISTLRVVERVVSR</sequence>
<comment type="similarity">
    <text evidence="1">Belongs to the SEC5 family.</text>
</comment>
<dbReference type="InterPro" id="IPR039481">
    <property type="entry name" value="EXOC2/Sec5_N_dom"/>
</dbReference>
<keyword evidence="5" id="KW-0812">Transmembrane</keyword>
<feature type="compositionally biased region" description="Low complexity" evidence="4">
    <location>
        <begin position="1146"/>
        <end position="1158"/>
    </location>
</feature>
<keyword evidence="3" id="KW-0268">Exocytosis</keyword>
<feature type="compositionally biased region" description="Low complexity" evidence="4">
    <location>
        <begin position="1165"/>
        <end position="1185"/>
    </location>
</feature>
<evidence type="ECO:0000259" key="6">
    <source>
        <dbReference type="Pfam" id="PF15469"/>
    </source>
</evidence>
<dbReference type="GO" id="GO:0000145">
    <property type="term" value="C:exocyst"/>
    <property type="evidence" value="ECO:0007669"/>
    <property type="project" value="InterPro"/>
</dbReference>
<dbReference type="InterPro" id="IPR029175">
    <property type="entry name" value="EXOC2/Sec5"/>
</dbReference>
<keyword evidence="8" id="KW-1185">Reference proteome</keyword>
<organism evidence="7 8">
    <name type="scientific">Lineolata rhizophorae</name>
    <dbReference type="NCBI Taxonomy" id="578093"/>
    <lineage>
        <taxon>Eukaryota</taxon>
        <taxon>Fungi</taxon>
        <taxon>Dikarya</taxon>
        <taxon>Ascomycota</taxon>
        <taxon>Pezizomycotina</taxon>
        <taxon>Dothideomycetes</taxon>
        <taxon>Dothideomycetes incertae sedis</taxon>
        <taxon>Lineolatales</taxon>
        <taxon>Lineolataceae</taxon>
        <taxon>Lineolata</taxon>
    </lineage>
</organism>
<feature type="compositionally biased region" description="Basic and acidic residues" evidence="4">
    <location>
        <begin position="1"/>
        <end position="10"/>
    </location>
</feature>
<evidence type="ECO:0000256" key="5">
    <source>
        <dbReference type="SAM" id="Phobius"/>
    </source>
</evidence>
<feature type="domain" description="Exocyst complex component EXOC2/Sec5 N-terminal" evidence="6">
    <location>
        <begin position="87"/>
        <end position="1074"/>
    </location>
</feature>
<feature type="region of interest" description="Disordered" evidence="4">
    <location>
        <begin position="186"/>
        <end position="244"/>
    </location>
</feature>
<proteinExistence type="inferred from homology"/>
<evidence type="ECO:0000256" key="1">
    <source>
        <dbReference type="ARBA" id="ARBA00010578"/>
    </source>
</evidence>
<evidence type="ECO:0000256" key="4">
    <source>
        <dbReference type="SAM" id="MobiDB-lite"/>
    </source>
</evidence>
<evidence type="ECO:0000256" key="3">
    <source>
        <dbReference type="ARBA" id="ARBA00022483"/>
    </source>
</evidence>
<protein>
    <submittedName>
        <fullName evidence="7">Exocyst complex component Sec5-domain-containing protein</fullName>
    </submittedName>
</protein>
<dbReference type="PANTHER" id="PTHR13043">
    <property type="entry name" value="EXOCYST COMPLEX COMPONENT SEC5"/>
    <property type="match status" value="1"/>
</dbReference>
<feature type="region of interest" description="Disordered" evidence="4">
    <location>
        <begin position="1313"/>
        <end position="1337"/>
    </location>
</feature>
<feature type="compositionally biased region" description="Low complexity" evidence="4">
    <location>
        <begin position="1114"/>
        <end position="1123"/>
    </location>
</feature>
<keyword evidence="2" id="KW-0813">Transport</keyword>
<feature type="transmembrane region" description="Helical" evidence="5">
    <location>
        <begin position="1551"/>
        <end position="1575"/>
    </location>
</feature>
<evidence type="ECO:0000313" key="7">
    <source>
        <dbReference type="EMBL" id="KAF2456082.1"/>
    </source>
</evidence>
<dbReference type="Proteomes" id="UP000799766">
    <property type="component" value="Unassembled WGS sequence"/>
</dbReference>
<feature type="compositionally biased region" description="Polar residues" evidence="4">
    <location>
        <begin position="222"/>
        <end position="231"/>
    </location>
</feature>
<evidence type="ECO:0000313" key="8">
    <source>
        <dbReference type="Proteomes" id="UP000799766"/>
    </source>
</evidence>
<feature type="transmembrane region" description="Helical" evidence="5">
    <location>
        <begin position="1406"/>
        <end position="1427"/>
    </location>
</feature>
<feature type="compositionally biased region" description="Low complexity" evidence="4">
    <location>
        <begin position="54"/>
        <end position="67"/>
    </location>
</feature>
<feature type="transmembrane region" description="Helical" evidence="5">
    <location>
        <begin position="1480"/>
        <end position="1498"/>
    </location>
</feature>
<dbReference type="OrthoDB" id="26242at2759"/>
<keyword evidence="5" id="KW-0472">Membrane</keyword>
<accession>A0A6A6NX82</accession>
<dbReference type="GO" id="GO:0006893">
    <property type="term" value="P:Golgi to plasma membrane transport"/>
    <property type="evidence" value="ECO:0007669"/>
    <property type="project" value="InterPro"/>
</dbReference>
<feature type="region of interest" description="Disordered" evidence="4">
    <location>
        <begin position="1075"/>
        <end position="1248"/>
    </location>
</feature>
<name>A0A6A6NX82_9PEZI</name>
<dbReference type="Pfam" id="PF15469">
    <property type="entry name" value="Sec5"/>
    <property type="match status" value="1"/>
</dbReference>
<feature type="compositionally biased region" description="Low complexity" evidence="4">
    <location>
        <begin position="1085"/>
        <end position="1101"/>
    </location>
</feature>
<evidence type="ECO:0000256" key="2">
    <source>
        <dbReference type="ARBA" id="ARBA00022448"/>
    </source>
</evidence>
<dbReference type="EMBL" id="MU001684">
    <property type="protein sequence ID" value="KAF2456082.1"/>
    <property type="molecule type" value="Genomic_DNA"/>
</dbReference>
<feature type="region of interest" description="Disordered" evidence="4">
    <location>
        <begin position="1"/>
        <end position="75"/>
    </location>
</feature>
<gene>
    <name evidence="7" type="ORF">BDY21DRAFT_372717</name>
</gene>